<evidence type="ECO:0000259" key="1">
    <source>
        <dbReference type="Pfam" id="PF02514"/>
    </source>
</evidence>
<dbReference type="AlphaFoldDB" id="A0AA36IH82"/>
<dbReference type="InterPro" id="IPR003672">
    <property type="entry name" value="CobN/Mg_chltase"/>
</dbReference>
<name>A0AA36IH82_9DINO</name>
<proteinExistence type="predicted"/>
<organism evidence="2 3">
    <name type="scientific">Effrenium voratum</name>
    <dbReference type="NCBI Taxonomy" id="2562239"/>
    <lineage>
        <taxon>Eukaryota</taxon>
        <taxon>Sar</taxon>
        <taxon>Alveolata</taxon>
        <taxon>Dinophyceae</taxon>
        <taxon>Suessiales</taxon>
        <taxon>Symbiodiniaceae</taxon>
        <taxon>Effrenium</taxon>
    </lineage>
</organism>
<dbReference type="PANTHER" id="PTHR44119">
    <property type="entry name" value="MAGNESIUM-CHELATASE SUBUNIT CHLH, CHLOROPLASTIC"/>
    <property type="match status" value="1"/>
</dbReference>
<dbReference type="Pfam" id="PF02514">
    <property type="entry name" value="CobN-Mg_chel"/>
    <property type="match status" value="1"/>
</dbReference>
<evidence type="ECO:0000313" key="2">
    <source>
        <dbReference type="EMBL" id="CAJ1386269.1"/>
    </source>
</evidence>
<keyword evidence="3" id="KW-1185">Reference proteome</keyword>
<feature type="domain" description="CobN/magnesium chelatase" evidence="1">
    <location>
        <begin position="3"/>
        <end position="71"/>
    </location>
</feature>
<evidence type="ECO:0000313" key="3">
    <source>
        <dbReference type="Proteomes" id="UP001178507"/>
    </source>
</evidence>
<reference evidence="2" key="1">
    <citation type="submission" date="2023-08" db="EMBL/GenBank/DDBJ databases">
        <authorList>
            <person name="Chen Y."/>
            <person name="Shah S."/>
            <person name="Dougan E. K."/>
            <person name="Thang M."/>
            <person name="Chan C."/>
        </authorList>
    </citation>
    <scope>NUCLEOTIDE SEQUENCE</scope>
</reference>
<gene>
    <name evidence="2" type="ORF">EVOR1521_LOCUS12676</name>
</gene>
<protein>
    <recommendedName>
        <fullName evidence="1">CobN/magnesium chelatase domain-containing protein</fullName>
    </recommendedName>
</protein>
<comment type="caution">
    <text evidence="2">The sequence shown here is derived from an EMBL/GenBank/DDBJ whole genome shotgun (WGS) entry which is preliminary data.</text>
</comment>
<dbReference type="EMBL" id="CAUJNA010001347">
    <property type="protein sequence ID" value="CAJ1386269.1"/>
    <property type="molecule type" value="Genomic_DNA"/>
</dbReference>
<dbReference type="PANTHER" id="PTHR44119:SF1">
    <property type="entry name" value="MAGNESIUM-CHELATASE SUBUNIT CHLH, CHLOROPLASTIC"/>
    <property type="match status" value="1"/>
</dbReference>
<dbReference type="Proteomes" id="UP001178507">
    <property type="component" value="Unassembled WGS sequence"/>
</dbReference>
<sequence>MAHGTAEWLPGKPLGNMGSCWPDQLLGPLPNVYLYAANNPSESILAKRRGYGCLVSYNVPPYARAGLYKERADSGWFSS</sequence>
<accession>A0AA36IH82</accession>